<dbReference type="RefSeq" id="WP_279388562.1">
    <property type="nucleotide sequence ID" value="NZ_SMGK01000001.1"/>
</dbReference>
<proteinExistence type="predicted"/>
<reference evidence="1 2" key="1">
    <citation type="submission" date="2019-03" db="EMBL/GenBank/DDBJ databases">
        <title>Genomic Encyclopedia of Type Strains, Phase IV (KMG-IV): sequencing the most valuable type-strain genomes for metagenomic binning, comparative biology and taxonomic classification.</title>
        <authorList>
            <person name="Goeker M."/>
        </authorList>
    </citation>
    <scope>NUCLEOTIDE SEQUENCE [LARGE SCALE GENOMIC DNA]</scope>
    <source>
        <strain evidence="1 2">DSM 103428</strain>
    </source>
</reference>
<name>A0A4R1L9Y4_9BACT</name>
<sequence length="40" mass="4853">MISNENWLGIRLETQRQRRMLVCGYYSFMMLIEEVDEPSL</sequence>
<dbReference type="AlphaFoldDB" id="A0A4R1L9Y4"/>
<keyword evidence="2" id="KW-1185">Reference proteome</keyword>
<comment type="caution">
    <text evidence="1">The sequence shown here is derived from an EMBL/GenBank/DDBJ whole genome shotgun (WGS) entry which is preliminary data.</text>
</comment>
<evidence type="ECO:0000313" key="2">
    <source>
        <dbReference type="Proteomes" id="UP000295210"/>
    </source>
</evidence>
<evidence type="ECO:0000313" key="1">
    <source>
        <dbReference type="EMBL" id="TCK75155.1"/>
    </source>
</evidence>
<protein>
    <submittedName>
        <fullName evidence="1">Uncharacterized protein</fullName>
    </submittedName>
</protein>
<dbReference type="EMBL" id="SMGK01000001">
    <property type="protein sequence ID" value="TCK75155.1"/>
    <property type="molecule type" value="Genomic_DNA"/>
</dbReference>
<gene>
    <name evidence="1" type="ORF">C7378_0135</name>
</gene>
<organism evidence="1 2">
    <name type="scientific">Acidipila rosea</name>
    <dbReference type="NCBI Taxonomy" id="768535"/>
    <lineage>
        <taxon>Bacteria</taxon>
        <taxon>Pseudomonadati</taxon>
        <taxon>Acidobacteriota</taxon>
        <taxon>Terriglobia</taxon>
        <taxon>Terriglobales</taxon>
        <taxon>Acidobacteriaceae</taxon>
        <taxon>Acidipila</taxon>
    </lineage>
</organism>
<accession>A0A4R1L9Y4</accession>
<dbReference type="Proteomes" id="UP000295210">
    <property type="component" value="Unassembled WGS sequence"/>
</dbReference>